<dbReference type="HOGENOM" id="CLU_836513_0_0_7"/>
<accession>A9GCT4</accession>
<dbReference type="PANTHER" id="PTHR33745:SF1">
    <property type="entry name" value="RSBT ANTAGONIST PROTEIN RSBS"/>
    <property type="match status" value="1"/>
</dbReference>
<protein>
    <submittedName>
        <fullName evidence="2">Anti-anti sigma factor protein</fullName>
    </submittedName>
</protein>
<reference evidence="2 3" key="1">
    <citation type="journal article" date="2007" name="Nat. Biotechnol.">
        <title>Complete genome sequence of the myxobacterium Sorangium cellulosum.</title>
        <authorList>
            <person name="Schneiker S."/>
            <person name="Perlova O."/>
            <person name="Kaiser O."/>
            <person name="Gerth K."/>
            <person name="Alici A."/>
            <person name="Altmeyer M.O."/>
            <person name="Bartels D."/>
            <person name="Bekel T."/>
            <person name="Beyer S."/>
            <person name="Bode E."/>
            <person name="Bode H.B."/>
            <person name="Bolten C.J."/>
            <person name="Choudhuri J.V."/>
            <person name="Doss S."/>
            <person name="Elnakady Y.A."/>
            <person name="Frank B."/>
            <person name="Gaigalat L."/>
            <person name="Goesmann A."/>
            <person name="Groeger C."/>
            <person name="Gross F."/>
            <person name="Jelsbak L."/>
            <person name="Jelsbak L."/>
            <person name="Kalinowski J."/>
            <person name="Kegler C."/>
            <person name="Knauber T."/>
            <person name="Konietzny S."/>
            <person name="Kopp M."/>
            <person name="Krause L."/>
            <person name="Krug D."/>
            <person name="Linke B."/>
            <person name="Mahmud T."/>
            <person name="Martinez-Arias R."/>
            <person name="McHardy A.C."/>
            <person name="Merai M."/>
            <person name="Meyer F."/>
            <person name="Mormann S."/>
            <person name="Munoz-Dorado J."/>
            <person name="Perez J."/>
            <person name="Pradella S."/>
            <person name="Rachid S."/>
            <person name="Raddatz G."/>
            <person name="Rosenau F."/>
            <person name="Rueckert C."/>
            <person name="Sasse F."/>
            <person name="Scharfe M."/>
            <person name="Schuster S.C."/>
            <person name="Suen G."/>
            <person name="Treuner-Lange A."/>
            <person name="Velicer G.J."/>
            <person name="Vorholter F.-J."/>
            <person name="Weissman K.J."/>
            <person name="Welch R.D."/>
            <person name="Wenzel S.C."/>
            <person name="Whitworth D.E."/>
            <person name="Wilhelm S."/>
            <person name="Wittmann C."/>
            <person name="Bloecker H."/>
            <person name="Puehler A."/>
            <person name="Mueller R."/>
        </authorList>
    </citation>
    <scope>NUCLEOTIDE SEQUENCE [LARGE SCALE GENOMIC DNA]</scope>
    <source>
        <strain evidence="3">So ce56</strain>
    </source>
</reference>
<dbReference type="Gene3D" id="3.30.750.24">
    <property type="entry name" value="STAS domain"/>
    <property type="match status" value="1"/>
</dbReference>
<sequence length="332" mass="36310">MRPRSTPVWISERRARSEGGLLSHFVSAHATQHGQGQGRGPPMQSWIGPERQALAKSAAKVLKDNALHNRSGLPPFRLPQVAQQILDELFHFSSTVDAAPVMSLGQKLGQQGLGLRALLGLSRALVREVLARLPGSTPEAREAAALVNDYLTLLVDAVAEQEKREVGVQRDEMQLALERAIHNRERELRRVIIELSTPIMPVYDHILVLPLIGKLDTERAGRITECLLREVVDRQARTAIIDVTGVPAMDAEAVDALVRTARALDLLGTHPVLVGIRPEAARALSDQDAHLAGIVVLANLQSGILYALRREGLEVRGSPRPQRGSDGLYRGR</sequence>
<dbReference type="EMBL" id="AM746676">
    <property type="protein sequence ID" value="CAN96235.1"/>
    <property type="molecule type" value="Genomic_DNA"/>
</dbReference>
<dbReference type="KEGG" id="scl:sce6071"/>
<dbReference type="Proteomes" id="UP000002139">
    <property type="component" value="Chromosome"/>
</dbReference>
<evidence type="ECO:0000259" key="1">
    <source>
        <dbReference type="PROSITE" id="PS50801"/>
    </source>
</evidence>
<dbReference type="eggNOG" id="COG1366">
    <property type="taxonomic scope" value="Bacteria"/>
</dbReference>
<dbReference type="PROSITE" id="PS50801">
    <property type="entry name" value="STAS"/>
    <property type="match status" value="1"/>
</dbReference>
<proteinExistence type="predicted"/>
<name>A9GCT4_SORC5</name>
<gene>
    <name evidence="2" type="ordered locus">sce6071</name>
</gene>
<feature type="domain" description="STAS" evidence="1">
    <location>
        <begin position="196"/>
        <end position="284"/>
    </location>
</feature>
<dbReference type="AlphaFoldDB" id="A9GCT4"/>
<dbReference type="InterPro" id="IPR002645">
    <property type="entry name" value="STAS_dom"/>
</dbReference>
<organism evidence="2 3">
    <name type="scientific">Sorangium cellulosum (strain So ce56)</name>
    <name type="common">Polyangium cellulosum (strain So ce56)</name>
    <dbReference type="NCBI Taxonomy" id="448385"/>
    <lineage>
        <taxon>Bacteria</taxon>
        <taxon>Pseudomonadati</taxon>
        <taxon>Myxococcota</taxon>
        <taxon>Polyangia</taxon>
        <taxon>Polyangiales</taxon>
        <taxon>Polyangiaceae</taxon>
        <taxon>Sorangium</taxon>
    </lineage>
</organism>
<dbReference type="Pfam" id="PF01740">
    <property type="entry name" value="STAS"/>
    <property type="match status" value="1"/>
</dbReference>
<evidence type="ECO:0000313" key="2">
    <source>
        <dbReference type="EMBL" id="CAN96235.1"/>
    </source>
</evidence>
<dbReference type="InterPro" id="IPR051932">
    <property type="entry name" value="Bact_StressResp_Reg"/>
</dbReference>
<evidence type="ECO:0000313" key="3">
    <source>
        <dbReference type="Proteomes" id="UP000002139"/>
    </source>
</evidence>
<dbReference type="CDD" id="cd07041">
    <property type="entry name" value="STAS_RsbR_RsbS_like"/>
    <property type="match status" value="1"/>
</dbReference>
<keyword evidence="3" id="KW-1185">Reference proteome</keyword>
<dbReference type="InterPro" id="IPR036513">
    <property type="entry name" value="STAS_dom_sf"/>
</dbReference>
<dbReference type="STRING" id="448385.sce6071"/>
<dbReference type="PANTHER" id="PTHR33745">
    <property type="entry name" value="RSBT ANTAGONIST PROTEIN RSBS-RELATED"/>
    <property type="match status" value="1"/>
</dbReference>
<dbReference type="SUPFAM" id="SSF52091">
    <property type="entry name" value="SpoIIaa-like"/>
    <property type="match status" value="1"/>
</dbReference>
<dbReference type="BioCyc" id="SCEL448385:SCE_RS31175-MONOMER"/>